<evidence type="ECO:0000313" key="1">
    <source>
        <dbReference type="EMBL" id="KAF4509673.1"/>
    </source>
</evidence>
<dbReference type="Gene3D" id="1.20.120.1900">
    <property type="entry name" value="Gamma-tubulin complex, C-terminal domain"/>
    <property type="match status" value="1"/>
</dbReference>
<dbReference type="Proteomes" id="UP000557566">
    <property type="component" value="Unassembled WGS sequence"/>
</dbReference>
<dbReference type="OrthoDB" id="66546at2759"/>
<reference evidence="1 2" key="1">
    <citation type="journal article" date="2020" name="Genome Biol. Evol.">
        <title>A new high-quality draft genome assembly of the Chinese cordyceps Ophiocordyceps sinensis.</title>
        <authorList>
            <person name="Shu R."/>
            <person name="Zhang J."/>
            <person name="Meng Q."/>
            <person name="Zhang H."/>
            <person name="Zhou G."/>
            <person name="Li M."/>
            <person name="Wu P."/>
            <person name="Zhao Y."/>
            <person name="Chen C."/>
            <person name="Qin Q."/>
        </authorList>
    </citation>
    <scope>NUCLEOTIDE SEQUENCE [LARGE SCALE GENOMIC DNA]</scope>
    <source>
        <strain evidence="1 2">IOZ07</strain>
    </source>
</reference>
<accession>A0A8H4V6D7</accession>
<dbReference type="InterPro" id="IPR042241">
    <property type="entry name" value="GCP_C_sf"/>
</dbReference>
<keyword evidence="2" id="KW-1185">Reference proteome</keyword>
<name>A0A8H4V6D7_9HYPO</name>
<evidence type="ECO:0000313" key="2">
    <source>
        <dbReference type="Proteomes" id="UP000557566"/>
    </source>
</evidence>
<sequence length="117" mass="12458">MRHDLEAAEDIDAMIAIHAGAMKQMIEQACLGSRLTPIREGILDMLDLAIKLEHGEGRGGADGQSLVVLQETASDFERHMRFICGGLRSVARASSSAHAAKWDILADMLQAGTGDGG</sequence>
<dbReference type="EMBL" id="JAAVMX010000004">
    <property type="protein sequence ID" value="KAF4509673.1"/>
    <property type="molecule type" value="Genomic_DNA"/>
</dbReference>
<organism evidence="1 2">
    <name type="scientific">Ophiocordyceps sinensis</name>
    <dbReference type="NCBI Taxonomy" id="72228"/>
    <lineage>
        <taxon>Eukaryota</taxon>
        <taxon>Fungi</taxon>
        <taxon>Dikarya</taxon>
        <taxon>Ascomycota</taxon>
        <taxon>Pezizomycotina</taxon>
        <taxon>Sordariomycetes</taxon>
        <taxon>Hypocreomycetidae</taxon>
        <taxon>Hypocreales</taxon>
        <taxon>Ophiocordycipitaceae</taxon>
        <taxon>Ophiocordyceps</taxon>
    </lineage>
</organism>
<dbReference type="AlphaFoldDB" id="A0A8H4V6D7"/>
<comment type="caution">
    <text evidence="1">The sequence shown here is derived from an EMBL/GenBank/DDBJ whole genome shotgun (WGS) entry which is preliminary data.</text>
</comment>
<protein>
    <submittedName>
        <fullName evidence="1">Uncharacterized protein</fullName>
    </submittedName>
</protein>
<proteinExistence type="predicted"/>
<gene>
    <name evidence="1" type="ORF">G6O67_003819</name>
</gene>